<dbReference type="CDD" id="cd01670">
    <property type="entry name" value="Death"/>
    <property type="match status" value="1"/>
</dbReference>
<feature type="domain" description="Death" evidence="2">
    <location>
        <begin position="139"/>
        <end position="216"/>
    </location>
</feature>
<dbReference type="GO" id="GO:0007165">
    <property type="term" value="P:signal transduction"/>
    <property type="evidence" value="ECO:0007669"/>
    <property type="project" value="InterPro"/>
</dbReference>
<dbReference type="EMBL" id="CADEBD010000309">
    <property type="protein sequence ID" value="CAB3240950.1"/>
    <property type="molecule type" value="Genomic_DNA"/>
</dbReference>
<comment type="caution">
    <text evidence="3">The sequence shown here is derived from an EMBL/GenBank/DDBJ whole genome shotgun (WGS) entry which is preliminary data.</text>
</comment>
<reference evidence="3 4" key="1">
    <citation type="submission" date="2020-04" db="EMBL/GenBank/DDBJ databases">
        <authorList>
            <person name="Wallbank WR R."/>
            <person name="Pardo Diaz C."/>
            <person name="Kozak K."/>
            <person name="Martin S."/>
            <person name="Jiggins C."/>
            <person name="Moest M."/>
            <person name="Warren A I."/>
            <person name="Byers J.R.P. K."/>
            <person name="Montejo-Kovacevich G."/>
            <person name="Yen C E."/>
        </authorList>
    </citation>
    <scope>NUCLEOTIDE SEQUENCE [LARGE SCALE GENOMIC DNA]</scope>
</reference>
<evidence type="ECO:0000256" key="1">
    <source>
        <dbReference type="SAM" id="MobiDB-lite"/>
    </source>
</evidence>
<dbReference type="AlphaFoldDB" id="A0A8S1A8L7"/>
<evidence type="ECO:0000313" key="3">
    <source>
        <dbReference type="EMBL" id="CAB3240950.1"/>
    </source>
</evidence>
<dbReference type="SUPFAM" id="SSF47986">
    <property type="entry name" value="DEATH domain"/>
    <property type="match status" value="1"/>
</dbReference>
<dbReference type="Gene3D" id="1.10.533.10">
    <property type="entry name" value="Death Domain, Fas"/>
    <property type="match status" value="1"/>
</dbReference>
<dbReference type="OrthoDB" id="1701437at2759"/>
<feature type="region of interest" description="Disordered" evidence="1">
    <location>
        <begin position="54"/>
        <end position="73"/>
    </location>
</feature>
<dbReference type="InterPro" id="IPR011029">
    <property type="entry name" value="DEATH-like_dom_sf"/>
</dbReference>
<gene>
    <name evidence="3" type="ORF">APLA_LOCUS9326</name>
</gene>
<evidence type="ECO:0000313" key="4">
    <source>
        <dbReference type="Proteomes" id="UP000494256"/>
    </source>
</evidence>
<dbReference type="Proteomes" id="UP000494256">
    <property type="component" value="Unassembled WGS sequence"/>
</dbReference>
<dbReference type="InterPro" id="IPR000488">
    <property type="entry name" value="Death_dom"/>
</dbReference>
<evidence type="ECO:0000259" key="2">
    <source>
        <dbReference type="PROSITE" id="PS50017"/>
    </source>
</evidence>
<protein>
    <recommendedName>
        <fullName evidence="2">Death domain-containing protein</fullName>
    </recommendedName>
</protein>
<dbReference type="PROSITE" id="PS50017">
    <property type="entry name" value="DEATH_DOMAIN"/>
    <property type="match status" value="1"/>
</dbReference>
<name>A0A8S1A8L7_ARCPL</name>
<proteinExistence type="predicted"/>
<accession>A0A8S1A8L7</accession>
<organism evidence="3 4">
    <name type="scientific">Arctia plantaginis</name>
    <name type="common">Wood tiger moth</name>
    <name type="synonym">Phalaena plantaginis</name>
    <dbReference type="NCBI Taxonomy" id="874455"/>
    <lineage>
        <taxon>Eukaryota</taxon>
        <taxon>Metazoa</taxon>
        <taxon>Ecdysozoa</taxon>
        <taxon>Arthropoda</taxon>
        <taxon>Hexapoda</taxon>
        <taxon>Insecta</taxon>
        <taxon>Pterygota</taxon>
        <taxon>Neoptera</taxon>
        <taxon>Endopterygota</taxon>
        <taxon>Lepidoptera</taxon>
        <taxon>Glossata</taxon>
        <taxon>Ditrysia</taxon>
        <taxon>Noctuoidea</taxon>
        <taxon>Erebidae</taxon>
        <taxon>Arctiinae</taxon>
        <taxon>Arctia</taxon>
    </lineage>
</organism>
<dbReference type="Pfam" id="PF00531">
    <property type="entry name" value="Death"/>
    <property type="match status" value="1"/>
</dbReference>
<sequence length="221" mass="25315">MPRPPRPTSYTEEVPEQPEVHVDIEDVEEEEIVIEPEDDIKKKPKKKFFNFKKTTDDDEEVIKPSKTKDTSSSVNVQATGNVYNIVNSSKVRFGNDYYLSPPSKTTNQSQSEEHIEKDNLITLLMEATIKPDHDYIDYISKNLGRNWHTFFRTLGFSQGRIETAEIDAGAYGICEARYKLLLDWVNNDDDGTLGGLTKKLWEEGERSTVKALSAMYKKSKK</sequence>